<dbReference type="PANTHER" id="PTHR35174">
    <property type="entry name" value="BLL7171 PROTEIN-RELATED"/>
    <property type="match status" value="1"/>
</dbReference>
<proteinExistence type="inferred from homology"/>
<organism evidence="3 4">
    <name type="scientific">Candidatus Kapaibacterium thiocyanatum</name>
    <dbReference type="NCBI Taxonomy" id="1895771"/>
    <lineage>
        <taxon>Bacteria</taxon>
        <taxon>Pseudomonadati</taxon>
        <taxon>Candidatus Kapaibacteriota</taxon>
        <taxon>Candidatus Kapaibacteriia</taxon>
        <taxon>Candidatus Kapaibacteriales</taxon>
        <taxon>Candidatus Kapaibacteriaceae</taxon>
        <taxon>Candidatus Kapaibacterium</taxon>
    </lineage>
</organism>
<evidence type="ECO:0000313" key="4">
    <source>
        <dbReference type="Proteomes" id="UP000184233"/>
    </source>
</evidence>
<sequence length="120" mass="13486">MNDFILLFRRDSVSRENQPSPEQMQSSIKPWQDWIGSIAAQNKLVSSGNRLHNEGKVVKSPTMVTNGPYVEIKESISGYIIVRTKDFDEAAELAKGCPILQDPWNGNVEVRMIVPMEPAN</sequence>
<gene>
    <name evidence="3" type="ORF">BGO89_06200</name>
</gene>
<feature type="domain" description="YCII-related" evidence="2">
    <location>
        <begin position="43"/>
        <end position="116"/>
    </location>
</feature>
<dbReference type="EMBL" id="MKVH01000020">
    <property type="protein sequence ID" value="OJX57995.1"/>
    <property type="molecule type" value="Genomic_DNA"/>
</dbReference>
<dbReference type="SUPFAM" id="SSF54909">
    <property type="entry name" value="Dimeric alpha+beta barrel"/>
    <property type="match status" value="1"/>
</dbReference>
<dbReference type="Gene3D" id="3.30.70.1060">
    <property type="entry name" value="Dimeric alpha+beta barrel"/>
    <property type="match status" value="1"/>
</dbReference>
<evidence type="ECO:0000259" key="2">
    <source>
        <dbReference type="Pfam" id="PF03795"/>
    </source>
</evidence>
<dbReference type="Pfam" id="PF03795">
    <property type="entry name" value="YCII"/>
    <property type="match status" value="1"/>
</dbReference>
<dbReference type="Proteomes" id="UP000184233">
    <property type="component" value="Unassembled WGS sequence"/>
</dbReference>
<protein>
    <submittedName>
        <fullName evidence="3">Transcription initiation protein</fullName>
    </submittedName>
</protein>
<reference evidence="3 4" key="1">
    <citation type="submission" date="2016-09" db="EMBL/GenBank/DDBJ databases">
        <title>Genome-resolved meta-omics ties microbial dynamics to process performance in biotechnology for thiocyanate degradation.</title>
        <authorList>
            <person name="Kantor R.S."/>
            <person name="Huddy R.J."/>
            <person name="Iyer R."/>
            <person name="Thomas B.C."/>
            <person name="Brown C.T."/>
            <person name="Anantharaman K."/>
            <person name="Tringe S."/>
            <person name="Hettich R.L."/>
            <person name="Harrison S.T."/>
            <person name="Banfield J.F."/>
        </authorList>
    </citation>
    <scope>NUCLEOTIDE SEQUENCE [LARGE SCALE GENOMIC DNA]</scope>
    <source>
        <strain evidence="3">59-99</strain>
    </source>
</reference>
<comment type="caution">
    <text evidence="3">The sequence shown here is derived from an EMBL/GenBank/DDBJ whole genome shotgun (WGS) entry which is preliminary data.</text>
</comment>
<comment type="similarity">
    <text evidence="1">Belongs to the YciI family.</text>
</comment>
<evidence type="ECO:0000256" key="1">
    <source>
        <dbReference type="ARBA" id="ARBA00007689"/>
    </source>
</evidence>
<accession>A0A1M3KZZ3</accession>
<name>A0A1M3KZZ3_9BACT</name>
<evidence type="ECO:0000313" key="3">
    <source>
        <dbReference type="EMBL" id="OJX57995.1"/>
    </source>
</evidence>
<dbReference type="AlphaFoldDB" id="A0A1M3KZZ3"/>
<dbReference type="InterPro" id="IPR011008">
    <property type="entry name" value="Dimeric_a/b-barrel"/>
</dbReference>
<dbReference type="InterPro" id="IPR005545">
    <property type="entry name" value="YCII"/>
</dbReference>
<dbReference type="STRING" id="1895771.BGO89_06200"/>